<dbReference type="InterPro" id="IPR029071">
    <property type="entry name" value="Ubiquitin-like_domsf"/>
</dbReference>
<evidence type="ECO:0000259" key="2">
    <source>
        <dbReference type="PROSITE" id="PS50053"/>
    </source>
</evidence>
<sequence length="245" mass="27620">MRSNRGEEARHINGGGSSIVKSKTRGPASTLKVLIERRCLAPLTLNEDVNGHDDRNVRSSCSSYRKLPQLQYLKLSVLKLDGTVFDVFVVKNATVAELKKGVEEVFSTSPKEGQDKISWSLVWGHFCLSYQGRKLVNDKAPVRHYGIKEGDQLQFVRHMTINYTPLKKIRPKKESIAWKKESQLSSGSNDMKLCIKGQENDQDNNLMHPIKEEEEDQENAAPQSLQVGEVETNIASSLIQQRSEL</sequence>
<feature type="compositionally biased region" description="Basic and acidic residues" evidence="1">
    <location>
        <begin position="1"/>
        <end position="11"/>
    </location>
</feature>
<dbReference type="Gene3D" id="3.10.20.90">
    <property type="entry name" value="Phosphatidylinositol 3-kinase Catalytic Subunit, Chain A, domain 1"/>
    <property type="match status" value="1"/>
</dbReference>
<protein>
    <recommendedName>
        <fullName evidence="2">Ubiquitin-like domain-containing protein</fullName>
    </recommendedName>
</protein>
<feature type="domain" description="Ubiquitin-like" evidence="2">
    <location>
        <begin position="73"/>
        <end position="156"/>
    </location>
</feature>
<reference evidence="5 6" key="1">
    <citation type="journal article" date="2020" name="bioRxiv">
        <title>Sequence and annotation of 42 cannabis genomes reveals extensive copy number variation in cannabinoid synthesis and pathogen resistance genes.</title>
        <authorList>
            <person name="Mckernan K.J."/>
            <person name="Helbert Y."/>
            <person name="Kane L.T."/>
            <person name="Ebling H."/>
            <person name="Zhang L."/>
            <person name="Liu B."/>
            <person name="Eaton Z."/>
            <person name="Mclaughlin S."/>
            <person name="Kingan S."/>
            <person name="Baybayan P."/>
            <person name="Concepcion G."/>
            <person name="Jordan M."/>
            <person name="Riva A."/>
            <person name="Barbazuk W."/>
            <person name="Harkins T."/>
        </authorList>
    </citation>
    <scope>NUCLEOTIDE SEQUENCE [LARGE SCALE GENOMIC DNA]</scope>
    <source>
        <strain evidence="5 6">cv. Jamaican Lion 4</strain>
        <strain evidence="4">Father</strain>
        <strain evidence="3">Mother</strain>
        <tissue evidence="4">Leaf</tissue>
    </source>
</reference>
<accession>A0A7J6GXR2</accession>
<dbReference type="PANTHER" id="PTHR14942:SF9">
    <property type="entry name" value="OS02G0188500 PROTEIN"/>
    <property type="match status" value="1"/>
</dbReference>
<evidence type="ECO:0000313" key="4">
    <source>
        <dbReference type="EMBL" id="KAF4387752.1"/>
    </source>
</evidence>
<dbReference type="CDD" id="cd17058">
    <property type="entry name" value="Ubl_SNRNP25"/>
    <property type="match status" value="1"/>
</dbReference>
<dbReference type="InterPro" id="IPR040610">
    <property type="entry name" value="SNRNP25_ubiquitin"/>
</dbReference>
<evidence type="ECO:0000313" key="6">
    <source>
        <dbReference type="Proteomes" id="UP000583929"/>
    </source>
</evidence>
<name>A0A7J6GXR2_CANSA</name>
<dbReference type="EMBL" id="JAATIP010000105">
    <property type="protein sequence ID" value="KAF4372334.1"/>
    <property type="molecule type" value="Genomic_DNA"/>
</dbReference>
<dbReference type="Pfam" id="PF18036">
    <property type="entry name" value="Ubiquitin_4"/>
    <property type="match status" value="1"/>
</dbReference>
<dbReference type="EMBL" id="JAATIQ010000077">
    <property type="protein sequence ID" value="KAF4387752.1"/>
    <property type="molecule type" value="Genomic_DNA"/>
</dbReference>
<evidence type="ECO:0000256" key="1">
    <source>
        <dbReference type="SAM" id="MobiDB-lite"/>
    </source>
</evidence>
<dbReference type="PANTHER" id="PTHR14942">
    <property type="entry name" value="U11/U12 SMALL NUCLEAR RIBONUCLEOPROTEIN 25 KDA PROTEIN"/>
    <property type="match status" value="1"/>
</dbReference>
<dbReference type="GO" id="GO:0000398">
    <property type="term" value="P:mRNA splicing, via spliceosome"/>
    <property type="evidence" value="ECO:0007669"/>
    <property type="project" value="InterPro"/>
</dbReference>
<dbReference type="SUPFAM" id="SSF54236">
    <property type="entry name" value="Ubiquitin-like"/>
    <property type="match status" value="1"/>
</dbReference>
<dbReference type="InterPro" id="IPR000626">
    <property type="entry name" value="Ubiquitin-like_dom"/>
</dbReference>
<evidence type="ECO:0000313" key="5">
    <source>
        <dbReference type="Proteomes" id="UP000525078"/>
    </source>
</evidence>
<dbReference type="Proteomes" id="UP000525078">
    <property type="component" value="Unassembled WGS sequence"/>
</dbReference>
<dbReference type="Proteomes" id="UP000583929">
    <property type="component" value="Unassembled WGS sequence"/>
</dbReference>
<comment type="caution">
    <text evidence="4">The sequence shown here is derived from an EMBL/GenBank/DDBJ whole genome shotgun (WGS) entry which is preliminary data.</text>
</comment>
<dbReference type="AlphaFoldDB" id="A0A7J6GXR2"/>
<gene>
    <name evidence="3" type="ORF">F8388_027007</name>
    <name evidence="4" type="ORF">G4B88_004079</name>
</gene>
<dbReference type="PROSITE" id="PS50053">
    <property type="entry name" value="UBIQUITIN_2"/>
    <property type="match status" value="1"/>
</dbReference>
<keyword evidence="6" id="KW-1185">Reference proteome</keyword>
<dbReference type="InterPro" id="IPR039690">
    <property type="entry name" value="SNRNP25"/>
</dbReference>
<feature type="region of interest" description="Disordered" evidence="1">
    <location>
        <begin position="1"/>
        <end position="24"/>
    </location>
</feature>
<organism evidence="4 6">
    <name type="scientific">Cannabis sativa</name>
    <name type="common">Hemp</name>
    <name type="synonym">Marijuana</name>
    <dbReference type="NCBI Taxonomy" id="3483"/>
    <lineage>
        <taxon>Eukaryota</taxon>
        <taxon>Viridiplantae</taxon>
        <taxon>Streptophyta</taxon>
        <taxon>Embryophyta</taxon>
        <taxon>Tracheophyta</taxon>
        <taxon>Spermatophyta</taxon>
        <taxon>Magnoliopsida</taxon>
        <taxon>eudicotyledons</taxon>
        <taxon>Gunneridae</taxon>
        <taxon>Pentapetalae</taxon>
        <taxon>rosids</taxon>
        <taxon>fabids</taxon>
        <taxon>Rosales</taxon>
        <taxon>Cannabaceae</taxon>
        <taxon>Cannabis</taxon>
    </lineage>
</organism>
<evidence type="ECO:0000313" key="3">
    <source>
        <dbReference type="EMBL" id="KAF4372334.1"/>
    </source>
</evidence>
<feature type="region of interest" description="Disordered" evidence="1">
    <location>
        <begin position="196"/>
        <end position="229"/>
    </location>
</feature>
<proteinExistence type="predicted"/>